<evidence type="ECO:0000313" key="1">
    <source>
        <dbReference type="EMBL" id="DAD65965.1"/>
    </source>
</evidence>
<organism evidence="1">
    <name type="scientific">Siphoviridae sp. ctgFB34</name>
    <dbReference type="NCBI Taxonomy" id="2823591"/>
    <lineage>
        <taxon>Viruses</taxon>
        <taxon>Duplodnaviria</taxon>
        <taxon>Heunggongvirae</taxon>
        <taxon>Uroviricota</taxon>
        <taxon>Caudoviricetes</taxon>
    </lineage>
</organism>
<dbReference type="PROSITE" id="PS51257">
    <property type="entry name" value="PROKAR_LIPOPROTEIN"/>
    <property type="match status" value="1"/>
</dbReference>
<sequence>MRIKIFLITLFSVLALCGCAAKNAGREKDHVPVKCDLKVPLKPAEDNSFEAHKELMRYFLKCEEIAKDCTRSE</sequence>
<protein>
    <submittedName>
        <fullName evidence="1">Outer membrane protein assembly factor</fullName>
    </submittedName>
</protein>
<accession>A0A8S5L7U8</accession>
<proteinExistence type="predicted"/>
<name>A0A8S5L7U8_9CAUD</name>
<reference evidence="1" key="1">
    <citation type="journal article" date="2021" name="Proc. Natl. Acad. Sci. U.S.A.">
        <title>A Catalog of Tens of Thousands of Viruses from Human Metagenomes Reveals Hidden Associations with Chronic Diseases.</title>
        <authorList>
            <person name="Tisza M.J."/>
            <person name="Buck C.B."/>
        </authorList>
    </citation>
    <scope>NUCLEOTIDE SEQUENCE</scope>
    <source>
        <strain evidence="1">CtgFB34</strain>
    </source>
</reference>
<dbReference type="EMBL" id="BK014651">
    <property type="protein sequence ID" value="DAD65965.1"/>
    <property type="molecule type" value="Genomic_DNA"/>
</dbReference>